<evidence type="ECO:0000259" key="4">
    <source>
        <dbReference type="PROSITE" id="PS51379"/>
    </source>
</evidence>
<dbReference type="InterPro" id="IPR017896">
    <property type="entry name" value="4Fe4S_Fe-S-bd"/>
</dbReference>
<name>A0ABR7SZI9_HELCL</name>
<dbReference type="Gene3D" id="3.30.70.20">
    <property type="match status" value="1"/>
</dbReference>
<feature type="domain" description="4Fe-4S ferredoxin-type" evidence="4">
    <location>
        <begin position="39"/>
        <end position="66"/>
    </location>
</feature>
<keyword evidence="2" id="KW-0408">Iron</keyword>
<dbReference type="RefSeq" id="WP_188039079.1">
    <property type="nucleotide sequence ID" value="NZ_JACVHF010000003.1"/>
</dbReference>
<dbReference type="Pfam" id="PF00037">
    <property type="entry name" value="Fer4"/>
    <property type="match status" value="1"/>
</dbReference>
<evidence type="ECO:0000256" key="2">
    <source>
        <dbReference type="ARBA" id="ARBA00023004"/>
    </source>
</evidence>
<proteinExistence type="predicted"/>
<keyword evidence="1" id="KW-0479">Metal-binding</keyword>
<keyword evidence="6" id="KW-1185">Reference proteome</keyword>
<gene>
    <name evidence="5" type="ORF">H1S01_05465</name>
</gene>
<dbReference type="Proteomes" id="UP000617402">
    <property type="component" value="Unassembled WGS sequence"/>
</dbReference>
<dbReference type="SUPFAM" id="SSF54862">
    <property type="entry name" value="4Fe-4S ferredoxins"/>
    <property type="match status" value="1"/>
</dbReference>
<dbReference type="EMBL" id="JACVHF010000003">
    <property type="protein sequence ID" value="MBC9783958.1"/>
    <property type="molecule type" value="Genomic_DNA"/>
</dbReference>
<comment type="caution">
    <text evidence="5">The sequence shown here is derived from an EMBL/GenBank/DDBJ whole genome shotgun (WGS) entry which is preliminary data.</text>
</comment>
<evidence type="ECO:0000256" key="1">
    <source>
        <dbReference type="ARBA" id="ARBA00022723"/>
    </source>
</evidence>
<evidence type="ECO:0000313" key="5">
    <source>
        <dbReference type="EMBL" id="MBC9783958.1"/>
    </source>
</evidence>
<dbReference type="PROSITE" id="PS51379">
    <property type="entry name" value="4FE4S_FER_2"/>
    <property type="match status" value="1"/>
</dbReference>
<reference evidence="5 6" key="1">
    <citation type="submission" date="2020-07" db="EMBL/GenBank/DDBJ databases">
        <title>Draft whole-genome sequence of Heliobacterium chlorum DSM 3682, type strain.</title>
        <authorList>
            <person name="Kyndt J.A."/>
            <person name="Meyer T.E."/>
            <person name="Imhoff J.F."/>
        </authorList>
    </citation>
    <scope>NUCLEOTIDE SEQUENCE [LARGE SCALE GENOMIC DNA]</scope>
    <source>
        <strain evidence="5 6">DSM 3682</strain>
    </source>
</reference>
<dbReference type="PROSITE" id="PS00198">
    <property type="entry name" value="4FE4S_FER_1"/>
    <property type="match status" value="1"/>
</dbReference>
<sequence>MLEIDYNKCDRLRGCSAAKACPVQAMLPVGKGFLPWKVERWEFDEQKCIGCNKCVKVCPQKAIIVK</sequence>
<dbReference type="InterPro" id="IPR017900">
    <property type="entry name" value="4Fe4S_Fe_S_CS"/>
</dbReference>
<accession>A0ABR7SZI9</accession>
<protein>
    <submittedName>
        <fullName evidence="5">4Fe-4S binding protein</fullName>
    </submittedName>
</protein>
<evidence type="ECO:0000256" key="3">
    <source>
        <dbReference type="ARBA" id="ARBA00023014"/>
    </source>
</evidence>
<keyword evidence="3" id="KW-0411">Iron-sulfur</keyword>
<evidence type="ECO:0000313" key="6">
    <source>
        <dbReference type="Proteomes" id="UP000617402"/>
    </source>
</evidence>
<organism evidence="5 6">
    <name type="scientific">Heliobacterium chlorum</name>
    <dbReference type="NCBI Taxonomy" id="2698"/>
    <lineage>
        <taxon>Bacteria</taxon>
        <taxon>Bacillati</taxon>
        <taxon>Bacillota</taxon>
        <taxon>Clostridia</taxon>
        <taxon>Eubacteriales</taxon>
        <taxon>Heliobacteriaceae</taxon>
        <taxon>Heliobacterium</taxon>
    </lineage>
</organism>